<reference evidence="2 3" key="1">
    <citation type="journal article" date="2014" name="Nat. Genet.">
        <title>Genome sequence of the hot pepper provides insights into the evolution of pungency in Capsicum species.</title>
        <authorList>
            <person name="Kim S."/>
            <person name="Park M."/>
            <person name="Yeom S.I."/>
            <person name="Kim Y.M."/>
            <person name="Lee J.M."/>
            <person name="Lee H.A."/>
            <person name="Seo E."/>
            <person name="Choi J."/>
            <person name="Cheong K."/>
            <person name="Kim K.T."/>
            <person name="Jung K."/>
            <person name="Lee G.W."/>
            <person name="Oh S.K."/>
            <person name="Bae C."/>
            <person name="Kim S.B."/>
            <person name="Lee H.Y."/>
            <person name="Kim S.Y."/>
            <person name="Kim M.S."/>
            <person name="Kang B.C."/>
            <person name="Jo Y.D."/>
            <person name="Yang H.B."/>
            <person name="Jeong H.J."/>
            <person name="Kang W.H."/>
            <person name="Kwon J.K."/>
            <person name="Shin C."/>
            <person name="Lim J.Y."/>
            <person name="Park J.H."/>
            <person name="Huh J.H."/>
            <person name="Kim J.S."/>
            <person name="Kim B.D."/>
            <person name="Cohen O."/>
            <person name="Paran I."/>
            <person name="Suh M.C."/>
            <person name="Lee S.B."/>
            <person name="Kim Y.K."/>
            <person name="Shin Y."/>
            <person name="Noh S.J."/>
            <person name="Park J."/>
            <person name="Seo Y.S."/>
            <person name="Kwon S.Y."/>
            <person name="Kim H.A."/>
            <person name="Park J.M."/>
            <person name="Kim H.J."/>
            <person name="Choi S.B."/>
            <person name="Bosland P.W."/>
            <person name="Reeves G."/>
            <person name="Jo S.H."/>
            <person name="Lee B.W."/>
            <person name="Cho H.T."/>
            <person name="Choi H.S."/>
            <person name="Lee M.S."/>
            <person name="Yu Y."/>
            <person name="Do Choi Y."/>
            <person name="Park B.S."/>
            <person name="van Deynze A."/>
            <person name="Ashrafi H."/>
            <person name="Hill T."/>
            <person name="Kim W.T."/>
            <person name="Pai H.S."/>
            <person name="Ahn H.K."/>
            <person name="Yeam I."/>
            <person name="Giovannoni J.J."/>
            <person name="Rose J.K."/>
            <person name="Sorensen I."/>
            <person name="Lee S.J."/>
            <person name="Kim R.W."/>
            <person name="Choi I.Y."/>
            <person name="Choi B.S."/>
            <person name="Lim J.S."/>
            <person name="Lee Y.H."/>
            <person name="Choi D."/>
        </authorList>
    </citation>
    <scope>NUCLEOTIDE SEQUENCE [LARGE SCALE GENOMIC DNA]</scope>
    <source>
        <strain evidence="3">cv. CM334</strain>
    </source>
</reference>
<keyword evidence="3" id="KW-1185">Reference proteome</keyword>
<dbReference type="Proteomes" id="UP000222542">
    <property type="component" value="Unassembled WGS sequence"/>
</dbReference>
<gene>
    <name evidence="2" type="ORF">T459_31346</name>
</gene>
<name>A0A2G2YBJ2_CAPAN</name>
<organism evidence="2 3">
    <name type="scientific">Capsicum annuum</name>
    <name type="common">Capsicum pepper</name>
    <dbReference type="NCBI Taxonomy" id="4072"/>
    <lineage>
        <taxon>Eukaryota</taxon>
        <taxon>Viridiplantae</taxon>
        <taxon>Streptophyta</taxon>
        <taxon>Embryophyta</taxon>
        <taxon>Tracheophyta</taxon>
        <taxon>Spermatophyta</taxon>
        <taxon>Magnoliopsida</taxon>
        <taxon>eudicotyledons</taxon>
        <taxon>Gunneridae</taxon>
        <taxon>Pentapetalae</taxon>
        <taxon>asterids</taxon>
        <taxon>lamiids</taxon>
        <taxon>Solanales</taxon>
        <taxon>Solanaceae</taxon>
        <taxon>Solanoideae</taxon>
        <taxon>Capsiceae</taxon>
        <taxon>Capsicum</taxon>
    </lineage>
</organism>
<dbReference type="AlphaFoldDB" id="A0A2G2YBJ2"/>
<protein>
    <submittedName>
        <fullName evidence="2">Uncharacterized protein</fullName>
    </submittedName>
</protein>
<evidence type="ECO:0000313" key="3">
    <source>
        <dbReference type="Proteomes" id="UP000222542"/>
    </source>
</evidence>
<evidence type="ECO:0000256" key="1">
    <source>
        <dbReference type="SAM" id="MobiDB-lite"/>
    </source>
</evidence>
<proteinExistence type="predicted"/>
<accession>A0A2G2YBJ2</accession>
<feature type="region of interest" description="Disordered" evidence="1">
    <location>
        <begin position="73"/>
        <end position="102"/>
    </location>
</feature>
<feature type="compositionally biased region" description="Polar residues" evidence="1">
    <location>
        <begin position="76"/>
        <end position="89"/>
    </location>
</feature>
<evidence type="ECO:0000313" key="2">
    <source>
        <dbReference type="EMBL" id="PHT66921.1"/>
    </source>
</evidence>
<dbReference type="EMBL" id="AYRZ02000012">
    <property type="protein sequence ID" value="PHT66921.1"/>
    <property type="molecule type" value="Genomic_DNA"/>
</dbReference>
<reference evidence="2 3" key="2">
    <citation type="journal article" date="2017" name="Genome Biol.">
        <title>New reference genome sequences of hot pepper reveal the massive evolution of plant disease-resistance genes by retroduplication.</title>
        <authorList>
            <person name="Kim S."/>
            <person name="Park J."/>
            <person name="Yeom S.I."/>
            <person name="Kim Y.M."/>
            <person name="Seo E."/>
            <person name="Kim K.T."/>
            <person name="Kim M.S."/>
            <person name="Lee J.M."/>
            <person name="Cheong K."/>
            <person name="Shin H.S."/>
            <person name="Kim S.B."/>
            <person name="Han K."/>
            <person name="Lee J."/>
            <person name="Park M."/>
            <person name="Lee H.A."/>
            <person name="Lee H.Y."/>
            <person name="Lee Y."/>
            <person name="Oh S."/>
            <person name="Lee J.H."/>
            <person name="Choi E."/>
            <person name="Choi E."/>
            <person name="Lee S.E."/>
            <person name="Jeon J."/>
            <person name="Kim H."/>
            <person name="Choi G."/>
            <person name="Song H."/>
            <person name="Lee J."/>
            <person name="Lee S.C."/>
            <person name="Kwon J.K."/>
            <person name="Lee H.Y."/>
            <person name="Koo N."/>
            <person name="Hong Y."/>
            <person name="Kim R.W."/>
            <person name="Kang W.H."/>
            <person name="Huh J.H."/>
            <person name="Kang B.C."/>
            <person name="Yang T.J."/>
            <person name="Lee Y.H."/>
            <person name="Bennetzen J.L."/>
            <person name="Choi D."/>
        </authorList>
    </citation>
    <scope>NUCLEOTIDE SEQUENCE [LARGE SCALE GENOMIC DNA]</scope>
    <source>
        <strain evidence="3">cv. CM334</strain>
    </source>
</reference>
<sequence length="102" mass="11548">MNGAGSISLIIWDTDATSLIGKSSTELKDELLLDHEFNSQGSAEEKEFKVITHTGPFVLCRMFRRSDLKQDEHVENSNLDVEQNASLTNHIPKMNCQRESLR</sequence>
<comment type="caution">
    <text evidence="2">The sequence shown here is derived from an EMBL/GenBank/DDBJ whole genome shotgun (WGS) entry which is preliminary data.</text>
</comment>
<dbReference type="Gramene" id="PHT66921">
    <property type="protein sequence ID" value="PHT66921"/>
    <property type="gene ID" value="T459_31346"/>
</dbReference>